<dbReference type="NCBIfam" id="TIGR02365">
    <property type="entry name" value="dha_L_ycgS"/>
    <property type="match status" value="1"/>
</dbReference>
<dbReference type="Pfam" id="PF02734">
    <property type="entry name" value="Dak2"/>
    <property type="match status" value="1"/>
</dbReference>
<evidence type="ECO:0000259" key="3">
    <source>
        <dbReference type="PROSITE" id="PS51480"/>
    </source>
</evidence>
<reference evidence="4 5" key="1">
    <citation type="submission" date="2017-08" db="EMBL/GenBank/DDBJ databases">
        <title>Draft Genome Sequence of Loktanella cinnabarina Strain XM1, Isolated from Coastal Surface Water.</title>
        <authorList>
            <person name="Ma R."/>
            <person name="Wang J."/>
            <person name="Wang Q."/>
            <person name="Ma Z."/>
            <person name="Li J."/>
            <person name="Chen L."/>
        </authorList>
    </citation>
    <scope>NUCLEOTIDE SEQUENCE [LARGE SCALE GENOMIC DNA]</scope>
    <source>
        <strain evidence="4 5">XM1</strain>
    </source>
</reference>
<evidence type="ECO:0000313" key="4">
    <source>
        <dbReference type="EMBL" id="PHP28704.1"/>
    </source>
</evidence>
<dbReference type="GO" id="GO:0019563">
    <property type="term" value="P:glycerol catabolic process"/>
    <property type="evidence" value="ECO:0007669"/>
    <property type="project" value="TreeGrafter"/>
</dbReference>
<evidence type="ECO:0000313" key="5">
    <source>
        <dbReference type="Proteomes" id="UP000221860"/>
    </source>
</evidence>
<gene>
    <name evidence="4" type="primary">dhaL</name>
    <name evidence="4" type="ORF">CJ301_04600</name>
</gene>
<dbReference type="Proteomes" id="UP000221860">
    <property type="component" value="Unassembled WGS sequence"/>
</dbReference>
<accession>A0A2G1MJ34</accession>
<keyword evidence="2 4" id="KW-0418">Kinase</keyword>
<dbReference type="Gene3D" id="1.25.40.340">
    <property type="match status" value="1"/>
</dbReference>
<dbReference type="PANTHER" id="PTHR28629">
    <property type="entry name" value="TRIOKINASE/FMN CYCLASE"/>
    <property type="match status" value="1"/>
</dbReference>
<keyword evidence="1" id="KW-0808">Transferase</keyword>
<dbReference type="InterPro" id="IPR050861">
    <property type="entry name" value="Dihydroxyacetone_Kinase"/>
</dbReference>
<dbReference type="InterPro" id="IPR036117">
    <property type="entry name" value="DhaL_dom_sf"/>
</dbReference>
<dbReference type="InterPro" id="IPR012737">
    <property type="entry name" value="DhaK_L_YcgS"/>
</dbReference>
<dbReference type="EMBL" id="NQWH01000006">
    <property type="protein sequence ID" value="PHP28704.1"/>
    <property type="molecule type" value="Genomic_DNA"/>
</dbReference>
<sequence length="220" mass="22660">MQMFTRHDLTSLFRSLAARMDEEQDYLAELDGEIGDADHGVAMSVGFAAAAKALSEDEAAVPMLADGMMLAARALLNEIGATTGPLYASALMRAAQALGATTEIPLARLPEVIIAMSEGIALRGASKPGDKTMIDAWAPAAHAARAGLATDRDVAHILKDAASAAAEGAEATRAMMAVKGRAARLGPRSLGHLDPGAASAAALLDSMAQWAMVRSHPVSS</sequence>
<evidence type="ECO:0000256" key="1">
    <source>
        <dbReference type="ARBA" id="ARBA00022679"/>
    </source>
</evidence>
<proteinExistence type="predicted"/>
<dbReference type="InterPro" id="IPR004007">
    <property type="entry name" value="DhaL_dom"/>
</dbReference>
<dbReference type="GO" id="GO:0004371">
    <property type="term" value="F:glycerone kinase activity"/>
    <property type="evidence" value="ECO:0007669"/>
    <property type="project" value="InterPro"/>
</dbReference>
<evidence type="ECO:0000256" key="2">
    <source>
        <dbReference type="ARBA" id="ARBA00022777"/>
    </source>
</evidence>
<dbReference type="PROSITE" id="PS51480">
    <property type="entry name" value="DHAL"/>
    <property type="match status" value="1"/>
</dbReference>
<dbReference type="AlphaFoldDB" id="A0A2G1MJ34"/>
<dbReference type="PANTHER" id="PTHR28629:SF4">
    <property type="entry name" value="TRIOKINASE_FMN CYCLASE"/>
    <property type="match status" value="1"/>
</dbReference>
<name>A0A2G1MJ34_9RHOB</name>
<comment type="caution">
    <text evidence="4">The sequence shown here is derived from an EMBL/GenBank/DDBJ whole genome shotgun (WGS) entry which is preliminary data.</text>
</comment>
<feature type="domain" description="DhaL" evidence="3">
    <location>
        <begin position="7"/>
        <end position="209"/>
    </location>
</feature>
<dbReference type="FunFam" id="1.25.40.340:FF:000002">
    <property type="entry name" value="Dihydroxyacetone kinase, L subunit"/>
    <property type="match status" value="1"/>
</dbReference>
<protein>
    <submittedName>
        <fullName evidence="4">Dihydroxyacetone kinase subunit L</fullName>
    </submittedName>
</protein>
<organism evidence="4 5">
    <name type="scientific">Limimaricola cinnabarinus</name>
    <dbReference type="NCBI Taxonomy" id="1125964"/>
    <lineage>
        <taxon>Bacteria</taxon>
        <taxon>Pseudomonadati</taxon>
        <taxon>Pseudomonadota</taxon>
        <taxon>Alphaproteobacteria</taxon>
        <taxon>Rhodobacterales</taxon>
        <taxon>Paracoccaceae</taxon>
        <taxon>Limimaricola</taxon>
    </lineage>
</organism>
<dbReference type="GO" id="GO:0005829">
    <property type="term" value="C:cytosol"/>
    <property type="evidence" value="ECO:0007669"/>
    <property type="project" value="TreeGrafter"/>
</dbReference>
<keyword evidence="5" id="KW-1185">Reference proteome</keyword>
<dbReference type="OrthoDB" id="9800291at2"/>
<dbReference type="SUPFAM" id="SSF101473">
    <property type="entry name" value="DhaL-like"/>
    <property type="match status" value="1"/>
</dbReference>
<dbReference type="SMART" id="SM01120">
    <property type="entry name" value="Dak2"/>
    <property type="match status" value="1"/>
</dbReference>